<keyword evidence="2" id="KW-0812">Transmembrane</keyword>
<feature type="compositionally biased region" description="Low complexity" evidence="1">
    <location>
        <begin position="577"/>
        <end position="589"/>
    </location>
</feature>
<gene>
    <name evidence="3" type="ORF">EMPS_06615</name>
</gene>
<organism evidence="3 4">
    <name type="scientific">Entomortierella parvispora</name>
    <dbReference type="NCBI Taxonomy" id="205924"/>
    <lineage>
        <taxon>Eukaryota</taxon>
        <taxon>Fungi</taxon>
        <taxon>Fungi incertae sedis</taxon>
        <taxon>Mucoromycota</taxon>
        <taxon>Mortierellomycotina</taxon>
        <taxon>Mortierellomycetes</taxon>
        <taxon>Mortierellales</taxon>
        <taxon>Mortierellaceae</taxon>
        <taxon>Entomortierella</taxon>
    </lineage>
</organism>
<dbReference type="Gene3D" id="2.120.10.80">
    <property type="entry name" value="Kelch-type beta propeller"/>
    <property type="match status" value="2"/>
</dbReference>
<accession>A0A9P3LXM5</accession>
<dbReference type="SUPFAM" id="SSF117281">
    <property type="entry name" value="Kelch motif"/>
    <property type="match status" value="1"/>
</dbReference>
<dbReference type="AlphaFoldDB" id="A0A9P3LXM5"/>
<comment type="caution">
    <text evidence="3">The sequence shown here is derived from an EMBL/GenBank/DDBJ whole genome shotgun (WGS) entry which is preliminary data.</text>
</comment>
<reference evidence="3" key="2">
    <citation type="journal article" date="2022" name="Microbiol. Resour. Announc.">
        <title>Whole-Genome Sequence of Entomortierella parvispora E1425, a Mucoromycotan Fungus Associated with Burkholderiaceae-Related Endosymbiotic Bacteria.</title>
        <authorList>
            <person name="Herlambang A."/>
            <person name="Guo Y."/>
            <person name="Takashima Y."/>
            <person name="Narisawa K."/>
            <person name="Ohta H."/>
            <person name="Nishizawa T."/>
        </authorList>
    </citation>
    <scope>NUCLEOTIDE SEQUENCE</scope>
    <source>
        <strain evidence="3">E1425</strain>
    </source>
</reference>
<feature type="compositionally biased region" description="Basic and acidic residues" evidence="1">
    <location>
        <begin position="699"/>
        <end position="708"/>
    </location>
</feature>
<evidence type="ECO:0000313" key="3">
    <source>
        <dbReference type="EMBL" id="GJJ74257.1"/>
    </source>
</evidence>
<feature type="compositionally biased region" description="Basic residues" evidence="1">
    <location>
        <begin position="602"/>
        <end position="611"/>
    </location>
</feature>
<dbReference type="InterPro" id="IPR015915">
    <property type="entry name" value="Kelch-typ_b-propeller"/>
</dbReference>
<feature type="compositionally biased region" description="Polar residues" evidence="1">
    <location>
        <begin position="191"/>
        <end position="200"/>
    </location>
</feature>
<dbReference type="SUPFAM" id="SSF50965">
    <property type="entry name" value="Galactose oxidase, central domain"/>
    <property type="match status" value="1"/>
</dbReference>
<feature type="region of interest" description="Disordered" evidence="1">
    <location>
        <begin position="179"/>
        <end position="249"/>
    </location>
</feature>
<keyword evidence="2" id="KW-0472">Membrane</keyword>
<evidence type="ECO:0000256" key="2">
    <source>
        <dbReference type="SAM" id="Phobius"/>
    </source>
</evidence>
<sequence>MAIIHAPVAAASSMTGTGGILTTTAASSTRAALASPSVHNDKKSHFRLLSAPLVPFLLLATLATTACCASTSFQPVSYSTTALMGSRLFIYGGLVNASDPLSYSSQFVSLSLVKGFLVDNDNSGNSDLPWQFLPRTFATAMAPGATTQDQSRLVVGGTRGIHSTGSSPTSTVALFDTTKNTWSQGPDLPKENTTIPTKTAVSDDSSTDPSDLSPSSSSSPTSSPSPSPSTSPSTSPSPTPSPAFQLLSPGMSLDSTVGTVLQFGGLNGSMNVTNTLSILKTNKSSPGGSWSYSGPLESVPGLYAPIVVYLPRLKATLIMGGCNQANEQGRPVQCAPFDTLYTLGSDAVAAAASSEISSATSLKATKITVRNNSTDTNSTLGSASPAFTIPSPRWMPCAVVLQDGNVFMMGGEDPVQGDEIGGQRKNALSDAWVLDTRNWTWLHRSIGGLPTGGIRGHSCQMASYEQILVIGGVNATGHVYRPLSVIKMRDWSWSGRFYVPSLSPWIKVALSLTVIVVVGAIVAGLVIRHRRNKRAAAIAAANLESGSIRGSRKKKQEKDSGVELGSISSSSHRRTQRNGTGSGSASGSSGRREGGGSGSRNPRSRREHRRSGGAGTGGSRQASGRSLRRQSIQDAEAPQRQVLPQDEDTIHELDSVRVDQDDSWRTGHDLAHVEVSSPTSTLVPEGEENEYPFQPLSHPLDHSRRAES</sequence>
<feature type="transmembrane region" description="Helical" evidence="2">
    <location>
        <begin position="505"/>
        <end position="527"/>
    </location>
</feature>
<reference evidence="3" key="1">
    <citation type="submission" date="2021-11" db="EMBL/GenBank/DDBJ databases">
        <authorList>
            <person name="Herlambang A."/>
            <person name="Guo Y."/>
            <person name="Takashima Y."/>
            <person name="Nishizawa T."/>
        </authorList>
    </citation>
    <scope>NUCLEOTIDE SEQUENCE</scope>
    <source>
        <strain evidence="3">E1425</strain>
    </source>
</reference>
<dbReference type="EMBL" id="BQFW01000008">
    <property type="protein sequence ID" value="GJJ74257.1"/>
    <property type="molecule type" value="Genomic_DNA"/>
</dbReference>
<dbReference type="OrthoDB" id="432528at2759"/>
<feature type="compositionally biased region" description="Pro residues" evidence="1">
    <location>
        <begin position="223"/>
        <end position="241"/>
    </location>
</feature>
<protein>
    <recommendedName>
        <fullName evidence="5">Galactose oxidase</fullName>
    </recommendedName>
</protein>
<feature type="compositionally biased region" description="Basic and acidic residues" evidence="1">
    <location>
        <begin position="648"/>
        <end position="672"/>
    </location>
</feature>
<name>A0A9P3LXM5_9FUNG</name>
<feature type="compositionally biased region" description="Low complexity" evidence="1">
    <location>
        <begin position="202"/>
        <end position="222"/>
    </location>
</feature>
<feature type="region of interest" description="Disordered" evidence="1">
    <location>
        <begin position="547"/>
        <end position="708"/>
    </location>
</feature>
<keyword evidence="2" id="KW-1133">Transmembrane helix</keyword>
<dbReference type="Proteomes" id="UP000827284">
    <property type="component" value="Unassembled WGS sequence"/>
</dbReference>
<evidence type="ECO:0000313" key="4">
    <source>
        <dbReference type="Proteomes" id="UP000827284"/>
    </source>
</evidence>
<evidence type="ECO:0000256" key="1">
    <source>
        <dbReference type="SAM" id="MobiDB-lite"/>
    </source>
</evidence>
<keyword evidence="4" id="KW-1185">Reference proteome</keyword>
<dbReference type="InterPro" id="IPR011043">
    <property type="entry name" value="Gal_Oxase/kelch_b-propeller"/>
</dbReference>
<evidence type="ECO:0008006" key="5">
    <source>
        <dbReference type="Google" id="ProtNLM"/>
    </source>
</evidence>
<proteinExistence type="predicted"/>